<accession>A0A517LA09</accession>
<dbReference type="OrthoDB" id="192832at2759"/>
<dbReference type="Pfam" id="PF26113">
    <property type="entry name" value="GH16_XgeA"/>
    <property type="match status" value="1"/>
</dbReference>
<evidence type="ECO:0000313" key="2">
    <source>
        <dbReference type="Proteomes" id="UP000316270"/>
    </source>
</evidence>
<dbReference type="GO" id="GO:0009251">
    <property type="term" value="P:glucan catabolic process"/>
    <property type="evidence" value="ECO:0007669"/>
    <property type="project" value="TreeGrafter"/>
</dbReference>
<dbReference type="InterPro" id="IPR013320">
    <property type="entry name" value="ConA-like_dom_sf"/>
</dbReference>
<reference evidence="1 2" key="1">
    <citation type="submission" date="2019-07" db="EMBL/GenBank/DDBJ databases">
        <title>Finished genome of Venturia effusa.</title>
        <authorList>
            <person name="Young C.A."/>
            <person name="Cox M.P."/>
            <person name="Ganley A.R.D."/>
            <person name="David W.J."/>
        </authorList>
    </citation>
    <scope>NUCLEOTIDE SEQUENCE [LARGE SCALE GENOMIC DNA]</scope>
    <source>
        <strain evidence="2">albino</strain>
    </source>
</reference>
<gene>
    <name evidence="1" type="ORF">FKW77_009785</name>
</gene>
<dbReference type="InterPro" id="IPR050546">
    <property type="entry name" value="Glycosyl_Hydrlase_16"/>
</dbReference>
<dbReference type="PANTHER" id="PTHR10963">
    <property type="entry name" value="GLYCOSYL HYDROLASE-RELATED"/>
    <property type="match status" value="1"/>
</dbReference>
<dbReference type="Gene3D" id="2.60.120.200">
    <property type="match status" value="1"/>
</dbReference>
<protein>
    <recommendedName>
        <fullName evidence="3">GH16 domain-containing protein</fullName>
    </recommendedName>
</protein>
<evidence type="ECO:0008006" key="3">
    <source>
        <dbReference type="Google" id="ProtNLM"/>
    </source>
</evidence>
<evidence type="ECO:0000313" key="1">
    <source>
        <dbReference type="EMBL" id="QDS72463.1"/>
    </source>
</evidence>
<dbReference type="Proteomes" id="UP000316270">
    <property type="component" value="Chromosome 7"/>
</dbReference>
<name>A0A517LA09_9PEZI</name>
<dbReference type="PANTHER" id="PTHR10963:SF24">
    <property type="entry name" value="GLYCOSIDASE C21B10.07-RELATED"/>
    <property type="match status" value="1"/>
</dbReference>
<keyword evidence="2" id="KW-1185">Reference proteome</keyword>
<sequence>MTIFSRLFTLLSALPTSSPPKYSNHTYSLQYTYNSTNFFDKFEFLNLPDPQEGLVTYANVTTAKEMGLAGVSDGRVFLRADMARNNAEGKRDSVWVQGREAFDAGSLFVVDMQSMPANACGAWSRLHTSNKNPSMLKAEINIVQTSNLENKNIISLLTAAPDICHFAFPQPMEGKTNTNNTNLDKQLGTLTSTNCSEPWKGCTVQGPQGDIADGFNNVTVGGGIWAMALEHDAIRVWRFFRRDSPREVREGGVVDVGGWGVPCATFQYRYEDDNCDIFGIFRNQALNFKIDFCGYGFDPDYWKTNGCAAATKYPDCEGFVRENPDKFKTIGWEINSIKIYQHCDINDLDCRN</sequence>
<dbReference type="SUPFAM" id="SSF49899">
    <property type="entry name" value="Concanavalin A-like lectins/glucanases"/>
    <property type="match status" value="1"/>
</dbReference>
<proteinExistence type="predicted"/>
<dbReference type="AlphaFoldDB" id="A0A517LA09"/>
<dbReference type="STRING" id="50376.A0A517LA09"/>
<dbReference type="EMBL" id="CP042191">
    <property type="protein sequence ID" value="QDS72463.1"/>
    <property type="molecule type" value="Genomic_DNA"/>
</dbReference>
<organism evidence="1 2">
    <name type="scientific">Venturia effusa</name>
    <dbReference type="NCBI Taxonomy" id="50376"/>
    <lineage>
        <taxon>Eukaryota</taxon>
        <taxon>Fungi</taxon>
        <taxon>Dikarya</taxon>
        <taxon>Ascomycota</taxon>
        <taxon>Pezizomycotina</taxon>
        <taxon>Dothideomycetes</taxon>
        <taxon>Pleosporomycetidae</taxon>
        <taxon>Venturiales</taxon>
        <taxon>Venturiaceae</taxon>
        <taxon>Venturia</taxon>
    </lineage>
</organism>